<protein>
    <submittedName>
        <fullName evidence="3">ATP-binding protein</fullName>
    </submittedName>
</protein>
<evidence type="ECO:0000313" key="3">
    <source>
        <dbReference type="EMBL" id="MCH6160925.1"/>
    </source>
</evidence>
<dbReference type="Gene3D" id="3.30.565.10">
    <property type="entry name" value="Histidine kinase-like ATPase, C-terminal domain"/>
    <property type="match status" value="1"/>
</dbReference>
<evidence type="ECO:0000256" key="1">
    <source>
        <dbReference type="ARBA" id="ARBA00022527"/>
    </source>
</evidence>
<dbReference type="InterPro" id="IPR003594">
    <property type="entry name" value="HATPase_dom"/>
</dbReference>
<keyword evidence="3" id="KW-0067">ATP-binding</keyword>
<reference evidence="3" key="2">
    <citation type="journal article" date="2023" name="Int. J. Syst. Evol. Microbiol.">
        <title>Streptomyces marispadix sp. nov., isolated from marine beach sediment of the Northern Coast of Portugal.</title>
        <authorList>
            <person name="dos Santos J.D.N."/>
            <person name="Vitorino I.R."/>
            <person name="Kallscheuer N."/>
            <person name="Srivastava A."/>
            <person name="Krautwurst S."/>
            <person name="Marz M."/>
            <person name="Jogler C."/>
            <person name="Lobo Da Cunha A."/>
            <person name="Catita J."/>
            <person name="Goncalves H."/>
            <person name="Gonzalez I."/>
            <person name="Reyes F."/>
            <person name="Lage O.M."/>
        </authorList>
    </citation>
    <scope>NUCLEOTIDE SEQUENCE</scope>
    <source>
        <strain evidence="3">M600PL45_2</strain>
    </source>
</reference>
<keyword evidence="1" id="KW-0808">Transferase</keyword>
<reference evidence="3" key="1">
    <citation type="submission" date="2022-03" db="EMBL/GenBank/DDBJ databases">
        <authorList>
            <person name="Santos J.D.N."/>
            <person name="Kallscheuer N."/>
            <person name="Jogler C."/>
            <person name="Lage O.M."/>
        </authorList>
    </citation>
    <scope>NUCLEOTIDE SEQUENCE</scope>
    <source>
        <strain evidence="3">M600PL45_2</strain>
    </source>
</reference>
<evidence type="ECO:0000259" key="2">
    <source>
        <dbReference type="Pfam" id="PF13581"/>
    </source>
</evidence>
<keyword evidence="4" id="KW-1185">Reference proteome</keyword>
<dbReference type="Proteomes" id="UP001166784">
    <property type="component" value="Unassembled WGS sequence"/>
</dbReference>
<keyword evidence="1" id="KW-0418">Kinase</keyword>
<feature type="domain" description="Histidine kinase/HSP90-like ATPase" evidence="2">
    <location>
        <begin position="12"/>
        <end position="124"/>
    </location>
</feature>
<dbReference type="PANTHER" id="PTHR35526">
    <property type="entry name" value="ANTI-SIGMA-F FACTOR RSBW-RELATED"/>
    <property type="match status" value="1"/>
</dbReference>
<dbReference type="PANTHER" id="PTHR35526:SF3">
    <property type="entry name" value="ANTI-SIGMA-F FACTOR RSBW"/>
    <property type="match status" value="1"/>
</dbReference>
<gene>
    <name evidence="3" type="ORF">MMA15_11080</name>
</gene>
<keyword evidence="1" id="KW-0723">Serine/threonine-protein kinase</keyword>
<proteinExistence type="predicted"/>
<dbReference type="InterPro" id="IPR036890">
    <property type="entry name" value="HATPase_C_sf"/>
</dbReference>
<comment type="caution">
    <text evidence="3">The sequence shown here is derived from an EMBL/GenBank/DDBJ whole genome shotgun (WGS) entry which is preliminary data.</text>
</comment>
<dbReference type="SUPFAM" id="SSF55874">
    <property type="entry name" value="ATPase domain of HSP90 chaperone/DNA topoisomerase II/histidine kinase"/>
    <property type="match status" value="1"/>
</dbReference>
<organism evidence="3 4">
    <name type="scientific">Streptomyces marispadix</name>
    <dbReference type="NCBI Taxonomy" id="2922868"/>
    <lineage>
        <taxon>Bacteria</taxon>
        <taxon>Bacillati</taxon>
        <taxon>Actinomycetota</taxon>
        <taxon>Actinomycetes</taxon>
        <taxon>Kitasatosporales</taxon>
        <taxon>Streptomycetaceae</taxon>
        <taxon>Streptomyces</taxon>
    </lineage>
</organism>
<name>A0ABS9SXC0_9ACTN</name>
<accession>A0ABS9SXC0</accession>
<dbReference type="GO" id="GO:0005524">
    <property type="term" value="F:ATP binding"/>
    <property type="evidence" value="ECO:0007669"/>
    <property type="project" value="UniProtKB-KW"/>
</dbReference>
<evidence type="ECO:0000313" key="4">
    <source>
        <dbReference type="Proteomes" id="UP001166784"/>
    </source>
</evidence>
<dbReference type="InterPro" id="IPR050267">
    <property type="entry name" value="Anti-sigma-factor_SerPK"/>
</dbReference>
<sequence length="156" mass="16484">MRALQMRLEIGADPAEVGRARRWVGARLADCGIGDDGAAEKIVLLVSELVTNAVVHAGTPSVLRVLLNGLHVSGTVRVEVADLSTRTPRQRHAHDDETHGRGLELVAMLADRWGWQCEGLGKLVWCEVERAPCPSCAKDGCDSLSAAGGGNGAVPT</sequence>
<dbReference type="CDD" id="cd16936">
    <property type="entry name" value="HATPase_RsbW-like"/>
    <property type="match status" value="1"/>
</dbReference>
<keyword evidence="3" id="KW-0547">Nucleotide-binding</keyword>
<dbReference type="Pfam" id="PF13581">
    <property type="entry name" value="HATPase_c_2"/>
    <property type="match status" value="1"/>
</dbReference>
<dbReference type="EMBL" id="JAKWJU010000002">
    <property type="protein sequence ID" value="MCH6160925.1"/>
    <property type="molecule type" value="Genomic_DNA"/>
</dbReference>